<dbReference type="InterPro" id="IPR047881">
    <property type="entry name" value="LktA_repeat"/>
</dbReference>
<dbReference type="InterPro" id="IPR012334">
    <property type="entry name" value="Pectin_lyas_fold"/>
</dbReference>
<dbReference type="EMBL" id="AP027041">
    <property type="protein sequence ID" value="BDU16415.1"/>
    <property type="molecule type" value="Genomic_DNA"/>
</dbReference>
<evidence type="ECO:0000256" key="1">
    <source>
        <dbReference type="SAM" id="MobiDB-lite"/>
    </source>
</evidence>
<dbReference type="NCBIfam" id="NF012204">
    <property type="entry name" value="adhes_FxxPxG"/>
    <property type="match status" value="1"/>
</dbReference>
<dbReference type="SUPFAM" id="SSF51126">
    <property type="entry name" value="Pectin lyase-like"/>
    <property type="match status" value="1"/>
</dbReference>
<dbReference type="NCBIfam" id="NF012206">
    <property type="entry name" value="LktA_tand_53"/>
    <property type="match status" value="11"/>
</dbReference>
<dbReference type="Proteomes" id="UP001317822">
    <property type="component" value="Chromosome"/>
</dbReference>
<feature type="chain" id="PRO_5045114949" evidence="2">
    <location>
        <begin position="40"/>
        <end position="5662"/>
    </location>
</feature>
<proteinExistence type="predicted"/>
<accession>A0ABM8DCZ9</accession>
<evidence type="ECO:0000256" key="2">
    <source>
        <dbReference type="SAM" id="SignalP"/>
    </source>
</evidence>
<evidence type="ECO:0000313" key="3">
    <source>
        <dbReference type="EMBL" id="BDU16415.1"/>
    </source>
</evidence>
<feature type="compositionally biased region" description="Polar residues" evidence="1">
    <location>
        <begin position="642"/>
        <end position="656"/>
    </location>
</feature>
<evidence type="ECO:0000313" key="4">
    <source>
        <dbReference type="Proteomes" id="UP001317822"/>
    </source>
</evidence>
<feature type="region of interest" description="Disordered" evidence="1">
    <location>
        <begin position="639"/>
        <end position="658"/>
    </location>
</feature>
<sequence length="5662" mass="566224">MTRNDRHTAHLPTQAATVRTLTAAIASVLGIGLPAQAWAQATNVVADGRTGTTVTGTGTGTLEVNTTTTRGANAINSFQHFQVGSGDTVNLRLPGGTRNLINLVWDSQALVNGTLNSYLSNNQIGGRVFFADPHGFVLGSQGVINVGALSISTPTTGFMNSVLMDGTGDGAIARLLKGDVELSDGSVTLAGRVNALDDVRVQAHAIDASGVLWIEGGNGEDKLDTQIAVNTGAGTGTRLVQDGDTILLVAADSIDVSGTLRTQGGDVILQSDDAVTLAGTAQVNTRQVAGAADASLDATVSTGDSGNVTVAARTIDVEQGARVLAFGNNGRAAGDVTLAASAFDKVQTGNADATSSVSVDGTLRGRNVSVTARSEAVSGWDFDANGDVVDPVLGTGATLLGLAGNITLGYLDATSNASVDIGQHAVLRASDDLTLKAEAIDKVETSASNLGSGGPVNKYAGLASVYGAIDADATVAVASGASVRAGDALSIQARTDNTMDISAKSITTGDQPFVATIAWSDIDVDSSATVAAGADLAGNAVEISAANRNSFSTAATAMSNPTGKVGIAGAVSLQDVNATATNGASMAGIGSLLIDADTTTSKNATTASVGVASQGMAMKMYQVAGDAMDAIGSKVTGAMRDSSGQIGDQKSTTHASDTPFRLGGALAYTDAQHDASAELSDNASITASGNVTVHAGVTDGAIRTHANSAVDSDTQQKNEDGSMSNVSMSAGVNWANYRHNASARVGRGASIDAARIAVGSETRVPVNITWTDFSSLDQILGKLNSTLGVADEVLTSYTSAKSKAGDLAIGGAVNYHQVTNNSTAWIDDDARLTARATGDDAWSTALASGRTANWAQSIDVAAINEVSAVHVAGSIGLPIPVVAVESGQDGAAVGGAFTDTIYTGKTVAGIAAGANVATADGLSVRAESRDHIVTVAPVAGKGASIGVNGTVAIVDVDNATHASISNKATVAADSVDLSAQEDLFVWSVAGALTMANSVSIGLSVGINNLDADTRAFVGDNSGDDATGTTSTAASGQVATYDLDIDALTRGQAGAVTVAGSYTSSSPPDSPPGFIDRLKTSVNGKIDGLRGKAADKFTNLPLLNKVADSVRGKQDQPPATEKAQPKFGIGISGSASVNMAKLGSRAYLDGANVVGRNGAEQDTSIQATNSAELVSASGAAAIVRSQAPSSKFNAAMAGAVAYSLIDNTTEATATNSTIANAGDVTLRALSAGEQTGIGISVGVEASGGNSASASVTGSFSIGQSANTTRAGMDDTTVTGTGAGDVEITAYDRTRIGLGGGALYVNTTSSSSNANIGAAFTYAETDEETQAFVKGGSLTSFEAIQVRAVDSALIGTAAAMGGGGSQANGLAGAFVWNDIGNTTRASITDGAVLRTTGADGIAVSARASAPIGALDALIDGGISNRSGYDFSGNGLYDNAGETGLPGTSIVSVAGLVQVGKNNIGLSFVGSDVHNTHEVQIDSATLDADGGKLDLHASDDTRIVSLSVGVGVATGKFAGIGNATANQIANIDRVLINDSSLTGASLSAKAEDASRIDSLAGNVSYSANTAVGAAVTYNSIANTVQAHASGSTFDIDDAADFTAVNAAQVMAGAVAGAASQSVAITGSFSWTESDSTVDSTVEGSDVTAGDLTVRAENAADLKTLAGSVAISKQAAIGAAFNVVDVSDTTTARILDSGLSIDDALRVAAEGTGEVYSLAVAGAVSQNVAVGGSNTDNFIDNTVTAEVDGVRGTGANAAASARTLDVEATNTLAAHSLAGAVAAAKSVAVGGAVGVNMIEGGTRAVVTDSVLAVTDRVDVTAGSQATIETIAVAGGGAQTVGFSGSASTNTIDSVVEAGIANTSLAQAGNLTTVQAHDASQIDSLAGAVGVAQNAGIGVAVAVNRVGTDVTAYLDGGADNRQYHAGDVTVSARGTNRNADDSANIRTIAIGVGGGVDVGGAASVAVNLIDGDIASRIGNGANVLAQNNVAVLAENRQGIDVFAGSAGISLMRAGIGLGAVVNEITGDTSALISGSTTQVSALAKGDGRTVSNGSLANPDAVNAMDLENVEDYVAPDLGFGTTTVNGIAVNAASAQHVTSLGASLALSFNPKGSFALAAISGTNVLGGTTTAGIDGARINQASGAASDQNVDVRAGSHVMSANFIFGAAGGTTDVGATAAIATTVFDQGTSAYLRNATVDAAQDVNVSAEASQNSVAIAAGVAGAIVGGAASGAINLFDADTRAFVEGGSVDARNLGVIALDTTHVNLISGSGAGGAVGVAGSFLVNVGQTTTKAYVGDADSATTLTLSGDADISATTRNDMQGIAVSGAVGGAAGVAGMAIVNVVQNDTQAWLQNATARVGGTFDVTAREELDLRAYSGALGVGLGGYGVGAAANVAVLGSNVSAAVVDSDVDVAGAMRVDADSDRKLDSITITAGVGQTAGIGGAASLVMIGDGERGDADNELDADGDGTVSRLDELAKLGRVDSSLVGDALSESERQRINNRSSFGLKDAVGGGHDGVYASVHGGSIDAASLAVNAQSTVHAENRVGALGAGLGVGIGGSFGYTALYGTTQAEIAGATVTSDHIDVTASAGNGNGPAALTESYVGGIGLVGLGAGVAMTRVDQLVAASAGGTFAGHGHLNIQASDDSEAQAHAYGGSAGGAAVGVVVADAGKSSQVNAALASSARVSGFDSLTVEARSRGRVEAEGIGASGGLSVAANGVGVTARDASRVRADIGDDAIVAVRQALNVTASARPQASADALGVTVGGMAGLGASVAIARADVDVAAHVGDNVVLSANSVNVDASASPDGSTPGAYAKAVAGTGGTLLGATASVAEAHGDSKVSATTGRDVTILTGDLDIAANNTTSQSAESLGVAVGVLAVGASVAKATSNTQTTATLGENASVRDVQRDANGNIVNGANGNPVYVYAGDVRVSAEGLDRNRANATAGSGGVVSGSAAEATTSADSTVEAAVAADATVRATRIDVNADHDSRYAGLADSTNAAVVGGSGAAAYNRADADVRASVGNGATLDAIGDIAVLANNAFHSDVTDTSVSAAGGGVINGSAALIQTRLAGSTRADIGTGATLLTGMGTGTQPGEIDVIASTIADTNDTASLSTGGAIDVAIVRVDVEGDFDNQVAIGAGAALDSFGYLNIGTYTQAASTGRALVNTWGLAAVGSAHADVSFDSTQGVSVGANATLEAFRNIYLTAGRDARNLHDTRLTATSQAQGYVRGLIAIPDASASADSRSTSDVSMAAGSKALSASNVTAGAYTGELRNEVDGTGHGYQLGFIPVTQHDSDSNTYGRGTLNLNGELLAGRYNKLDIVIDAAGNLTQNAGMPVLATTGTFNPVQFLDALSCGGSESDGCKALSALRGSVYNGLTGYWQLGPMFASGGDVFLHGDSITGSGTATAKGAPSISVVNNSSRYLILDSIETPDYSGGRVRFTGTSNTAGGIALTQEASGAQPKVFVHNAWTGSNGPAIFMMEDVRNIGGLVHVRNDEGSIGQFGTTYAQQQMVEAPNGIVTFNDINANWFSGSNPQSDWRNVMLRPGSANDAVAYIGNYVYGSTSNLLYQAGPNGDFAGQSTVLWGACRPYTSNDGCGVGPYGTVDFHGRAMPYLPGRTLGQTLGYESSGAATNAAGSSFRGQQIYVRAAYIDINSEINAGAGTNWSLRIDAAASSWMSGIDASGGTGLYEIPEAMLATMGADSNLIHAWYDATNKRILVDDVNASGGGYVYLDGRIVSSTPHGKIKVNSGYGDVRIDSQVALPVTVQDINVGNGAVGVIEIVDRQKAVQNGRPYTTWYVSRQGQDAVAYDNRNGASSYDNAFQLGDATGYDPTAGMRYRWQETAYVGRDSTGSNWYWTDASGGGIDDGQQWNIRNAGFYLGTAGGPAFQETITGGFTGGSGTRVSYGCDGDGDCNYGFPTPPNGMHWAEDRNEGKGGWETWWRYYMPTRGYITLDSSVKADNRIAIDFSGNTKANIDVSARGDLYLDGRISNQFGDTRLAANGQGGASGAGDIVRAGDTSEILAKDLRLEATGGIGVHDVVNPLQVTLIDGGSITAISGNRGVNLDIASDARVNITAGNATVGYGDVNVVANGDLTGIAGHSRDIVGRDITLRSRYGDIGSLANPLNLEAHETALYDGGTSGGVVNATAMGDIALRDHAGDFWVGSIVSEAGDVRLDAPNGALLDASLRTAADTLTPEQAQTIWDDLQLDGSGRDDSVRAYENQVTARYAEYWRLLGMGDVVGGQFVLDDARLALFRPQAEAAAGRAGLTDAEVRAYVATRYDSIALLFQQAYGDGWAQRAEFQSQAANYAYTVDTTSQLYTDLTRNAVWTQEQLRYAINANALQPSGGAVGETDPNVSGRNVSLNARDIGRLASDLDVAYADLASGNVNVEQALALALANAPGDVSLVAPDGHVLTRAELEALGEDDIRNGAIATVRVKRTSPLFVEVTGSLAVDATNNAFVQANGDVRVDHVTAGGSVRLAAGGNIASAKHDGTAAITTGQDLILLAGNGSIGTASNGVDAASPLVVDIGGKLLSASAGQDALLRQINGDFVVGSVFAGGSVDLEARDGSLLSYLDVVAVEGRDVRLTAQGDIGGRRDASATGIDSPMRVRSLGQLDGSAGGNAWIVSDLDLAIGGFDAQGELTVTGAGSLDAQRLAAGGALTASAGSDADIGDAQAGANLALNAVGDLRIGTNANAGGTLDVQAGGAIDVADDARLSGHGVLLDGASIALGARGTIESTAAVALDADGAVVMGEGSRIDADGTFDLHAGALDMGAGTTIAAADTLRLHTAGDMTLGQLHHDSALAGTQFELVAGGRVLANGDGRTNLLTGNAAPITIDAGQGIGSAQDYLTVDAPELTRATATQGDVYLRMLRSVAGDTIRAGQGNVTVDAAGDLTYAQVVAAGDLSVDSQGAIDLDDASAGGDARIDAASALALGSVRAGGALVAVAQGAMVVGDAQAGGDATLDARSTMTLGQVTAGGDLSATAQQTLQFASLTSGGNLTARSITGDVLGGDINAGGNATVQGGRDVVLGRVVAGGEARFDAGRDLSVDSIEADGDLIANAGNALAIGNANTGGDATLDAHGDLSVVSIDANGDLVASAGNALAIGNANVGGNATLDAGTTMTLGQVTAGGDLAATAQQTLQFASLTSGGDLTARSVTGDVLGGDVNAGGNATVQGGRDVVLGRVVAGGDARFDAGRDLSVDSIEANGDLIANAGNALALGNANVDGNAMLDAGTTMTLGQVTAGGDLSATAQQTLQFASLSSGGDLAARSVTGDVLGGDINAGGNATVQAARDIRVGQVDAGRTVSMDGGESLQVAGIRAGTGIELAAGNTLGFQNLETRGNLGLRSRRGDVLGGSMAIGGNASLQAAHDVHLADFDVGGTVAVTSGNDTTIGNGRSAGSQTLLSGGSLRFASLHSDTSLWGEAAGGSLTGGLVDAPRAEFSARDAISLDLARVDERLNLAATDVLANVEQTGSGPLSMVLTGWRGGMARRVVLDVEARDMWLLERLAAMQAQLDTTAPNVSIVDGEIGDTMRLTTPFASVWMDNARAQLIAADVQLLELDKRFMLLQSQRHTYTDAYVIRFAPGFAVQVPNFDAAHQWGELDYLGESALRFTWRSLEQALYHDAQTGEDGEEKEDRDDPLLPSVDGAVKLAVGP</sequence>
<keyword evidence="2" id="KW-0732">Signal</keyword>
<name>A0ABM8DCZ9_9GAMM</name>
<dbReference type="RefSeq" id="WP_281781799.1">
    <property type="nucleotide sequence ID" value="NZ_AP027041.1"/>
</dbReference>
<gene>
    <name evidence="3" type="ORF">LA521A_16160</name>
</gene>
<feature type="signal peptide" evidence="2">
    <location>
        <begin position="1"/>
        <end position="39"/>
    </location>
</feature>
<dbReference type="Gene3D" id="2.160.20.10">
    <property type="entry name" value="Single-stranded right-handed beta-helix, Pectin lyase-like"/>
    <property type="match status" value="1"/>
</dbReference>
<protein>
    <submittedName>
        <fullName evidence="3">Leukotoxin LktA family filamentous adhesin</fullName>
    </submittedName>
</protein>
<feature type="region of interest" description="Disordered" evidence="1">
    <location>
        <begin position="5633"/>
        <end position="5662"/>
    </location>
</feature>
<dbReference type="InterPro" id="IPR011050">
    <property type="entry name" value="Pectin_lyase_fold/virulence"/>
</dbReference>
<feature type="compositionally biased region" description="Acidic residues" evidence="1">
    <location>
        <begin position="5634"/>
        <end position="5645"/>
    </location>
</feature>
<organism evidence="3 4">
    <name type="scientific">Lysobacter auxotrophicus</name>
    <dbReference type="NCBI Taxonomy" id="2992573"/>
    <lineage>
        <taxon>Bacteria</taxon>
        <taxon>Pseudomonadati</taxon>
        <taxon>Pseudomonadota</taxon>
        <taxon>Gammaproteobacteria</taxon>
        <taxon>Lysobacterales</taxon>
        <taxon>Lysobacteraceae</taxon>
        <taxon>Lysobacter</taxon>
    </lineage>
</organism>
<keyword evidence="4" id="KW-1185">Reference proteome</keyword>
<reference evidence="3 4" key="1">
    <citation type="journal article" date="2023" name="Int. J. Syst. Evol. Microbiol.">
        <title>Physiological and genomic analyses of cobalamin (vitamin B12)-auxotrophy of Lysobacter auxotrophicus sp. nov., a methionine-auxotrophic chitinolytic bacterium isolated from chitin-treated soil.</title>
        <authorList>
            <person name="Saito A."/>
            <person name="Dohra H."/>
            <person name="Hamada M."/>
            <person name="Moriuchi R."/>
            <person name="Kotsuchibashi Y."/>
            <person name="Mori K."/>
        </authorList>
    </citation>
    <scope>NUCLEOTIDE SEQUENCE [LARGE SCALE GENOMIC DNA]</scope>
    <source>
        <strain evidence="3 4">5-21a</strain>
    </source>
</reference>